<keyword evidence="7 8" id="KW-0472">Membrane</keyword>
<evidence type="ECO:0000256" key="3">
    <source>
        <dbReference type="ARBA" id="ARBA00022475"/>
    </source>
</evidence>
<keyword evidence="5 8" id="KW-0812">Transmembrane</keyword>
<comment type="caution">
    <text evidence="8">Lacks conserved residue(s) required for the propagation of feature annotation.</text>
</comment>
<dbReference type="InterPro" id="IPR050171">
    <property type="entry name" value="MFS_Transporters"/>
</dbReference>
<gene>
    <name evidence="11" type="ORF">AA0535_0405</name>
</gene>
<evidence type="ECO:0000256" key="9">
    <source>
        <dbReference type="SAM" id="MobiDB-lite"/>
    </source>
</evidence>
<evidence type="ECO:0000256" key="8">
    <source>
        <dbReference type="HAMAP-Rule" id="MF_02091"/>
    </source>
</evidence>
<comment type="subcellular location">
    <subcellularLocation>
        <location evidence="8">Cell inner membrane</location>
        <topology evidence="8">Multi-pass membrane protein</topology>
    </subcellularLocation>
    <subcellularLocation>
        <location evidence="1">Cell membrane</location>
        <topology evidence="1">Multi-pass membrane protein</topology>
    </subcellularLocation>
</comment>
<feature type="domain" description="Major facilitator superfamily (MFS) profile" evidence="10">
    <location>
        <begin position="29"/>
        <end position="406"/>
    </location>
</feature>
<protein>
    <recommendedName>
        <fullName evidence="8">Uncharacterized MFS-type transporter AA0535_0405</fullName>
    </recommendedName>
</protein>
<keyword evidence="4 8" id="KW-0997">Cell inner membrane</keyword>
<reference evidence="11" key="1">
    <citation type="submission" date="2013-04" db="EMBL/GenBank/DDBJ databases">
        <title>The genome sequencing project of 58 acetic acid bacteria.</title>
        <authorList>
            <person name="Okamoto-Kainuma A."/>
            <person name="Ishikawa M."/>
            <person name="Umino S."/>
            <person name="Koizumi Y."/>
            <person name="Shiwa Y."/>
            <person name="Yoshikawa H."/>
            <person name="Matsutani M."/>
            <person name="Matsushita K."/>
        </authorList>
    </citation>
    <scope>NUCLEOTIDE SEQUENCE</scope>
    <source>
        <strain evidence="11">NRIC 0535</strain>
    </source>
</reference>
<feature type="transmembrane region" description="Helical" evidence="8">
    <location>
        <begin position="32"/>
        <end position="55"/>
    </location>
</feature>
<feature type="transmembrane region" description="Helical" evidence="8">
    <location>
        <begin position="125"/>
        <end position="150"/>
    </location>
</feature>
<feature type="region of interest" description="Disordered" evidence="9">
    <location>
        <begin position="1"/>
        <end position="26"/>
    </location>
</feature>
<dbReference type="PANTHER" id="PTHR23517:SF1">
    <property type="match status" value="1"/>
</dbReference>
<feature type="transmembrane region" description="Helical" evidence="8">
    <location>
        <begin position="188"/>
        <end position="212"/>
    </location>
</feature>
<dbReference type="SUPFAM" id="SSF103473">
    <property type="entry name" value="MFS general substrate transporter"/>
    <property type="match status" value="1"/>
</dbReference>
<feature type="transmembrane region" description="Helical" evidence="8">
    <location>
        <begin position="162"/>
        <end position="182"/>
    </location>
</feature>
<organism evidence="11 12">
    <name type="scientific">Asaia krungthepensis NRIC 0535</name>
    <dbReference type="NCBI Taxonomy" id="1307925"/>
    <lineage>
        <taxon>Bacteria</taxon>
        <taxon>Pseudomonadati</taxon>
        <taxon>Pseudomonadota</taxon>
        <taxon>Alphaproteobacteria</taxon>
        <taxon>Acetobacterales</taxon>
        <taxon>Acetobacteraceae</taxon>
        <taxon>Asaia</taxon>
    </lineage>
</organism>
<evidence type="ECO:0000256" key="5">
    <source>
        <dbReference type="ARBA" id="ARBA00022692"/>
    </source>
</evidence>
<evidence type="ECO:0000256" key="4">
    <source>
        <dbReference type="ARBA" id="ARBA00022519"/>
    </source>
</evidence>
<dbReference type="InterPro" id="IPR036259">
    <property type="entry name" value="MFS_trans_sf"/>
</dbReference>
<proteinExistence type="inferred from homology"/>
<dbReference type="PANTHER" id="PTHR23517">
    <property type="entry name" value="RESISTANCE PROTEIN MDTM, PUTATIVE-RELATED-RELATED"/>
    <property type="match status" value="1"/>
</dbReference>
<dbReference type="EMBL" id="BAPV01000003">
    <property type="protein sequence ID" value="GBQ84057.1"/>
    <property type="molecule type" value="Genomic_DNA"/>
</dbReference>
<feature type="transmembrane region" description="Helical" evidence="8">
    <location>
        <begin position="233"/>
        <end position="257"/>
    </location>
</feature>
<dbReference type="PROSITE" id="PS50850">
    <property type="entry name" value="MFS"/>
    <property type="match status" value="1"/>
</dbReference>
<accession>A0ABQ0PXL2</accession>
<name>A0ABQ0PXL2_9PROT</name>
<dbReference type="HAMAP" id="MF_02091">
    <property type="entry name" value="MFS_YfcJ"/>
    <property type="match status" value="1"/>
</dbReference>
<feature type="compositionally biased region" description="Low complexity" evidence="9">
    <location>
        <begin position="14"/>
        <end position="25"/>
    </location>
</feature>
<keyword evidence="6 8" id="KW-1133">Transmembrane helix</keyword>
<feature type="transmembrane region" description="Helical" evidence="8">
    <location>
        <begin position="378"/>
        <end position="399"/>
    </location>
</feature>
<keyword evidence="2 8" id="KW-0813">Transport</keyword>
<dbReference type="NCBIfam" id="NF003477">
    <property type="entry name" value="PRK05122.1"/>
    <property type="match status" value="1"/>
</dbReference>
<keyword evidence="3 8" id="KW-1003">Cell membrane</keyword>
<evidence type="ECO:0000313" key="11">
    <source>
        <dbReference type="EMBL" id="GBQ84057.1"/>
    </source>
</evidence>
<dbReference type="InterPro" id="IPR011701">
    <property type="entry name" value="MFS"/>
</dbReference>
<evidence type="ECO:0000256" key="2">
    <source>
        <dbReference type="ARBA" id="ARBA00022448"/>
    </source>
</evidence>
<feature type="transmembrane region" description="Helical" evidence="8">
    <location>
        <begin position="101"/>
        <end position="119"/>
    </location>
</feature>
<keyword evidence="12" id="KW-1185">Reference proteome</keyword>
<feature type="transmembrane region" description="Helical" evidence="8">
    <location>
        <begin position="303"/>
        <end position="333"/>
    </location>
</feature>
<dbReference type="InterPro" id="IPR020846">
    <property type="entry name" value="MFS_dom"/>
</dbReference>
<evidence type="ECO:0000256" key="7">
    <source>
        <dbReference type="ARBA" id="ARBA00023136"/>
    </source>
</evidence>
<dbReference type="RefSeq" id="WP_264814238.1">
    <property type="nucleotide sequence ID" value="NZ_BAPV01000003.1"/>
</dbReference>
<sequence>MSRSADHPGHIQKSSLSSPLTPESTQRGRLPFLTTALFLSYMAVAMPLAVIPPFVTSWPGYGNALAGIAVGSAFVSTILTRTLAGSFADRRGGRAAMRAGLCLYFVASLICLASCSHALPRSGAFALLLFGRLLLGVGESYTLVGMHGWGIGLMGPQGAGKVLTWTGAAMYGAFALGGPVGLEFYHMAGFAPLMAICAVLPCLGLAVIRTVPAAPVLNGERESFWPVLGIIRPYGTVVALQGVGFAVLGAFLSVYFLHQHWHFGSLGLTCFGLAFVAGRLFCAHLPDRLGGITVAMMSLSIEALGQGCIALAPVPILALVGAVFTGAGCSLIYPSMGVEVVKRVPASIRATALGGFAAFQDLSYAVSGPAAGLVSDRFGYEAIFLMGMACALLGLLLVIRLRHRDRIAA</sequence>
<evidence type="ECO:0000256" key="1">
    <source>
        <dbReference type="ARBA" id="ARBA00004651"/>
    </source>
</evidence>
<dbReference type="Proteomes" id="UP001062776">
    <property type="component" value="Unassembled WGS sequence"/>
</dbReference>
<comment type="caution">
    <text evidence="11">The sequence shown here is derived from an EMBL/GenBank/DDBJ whole genome shotgun (WGS) entry which is preliminary data.</text>
</comment>
<feature type="transmembrane region" description="Helical" evidence="8">
    <location>
        <begin position="61"/>
        <end position="80"/>
    </location>
</feature>
<evidence type="ECO:0000256" key="6">
    <source>
        <dbReference type="ARBA" id="ARBA00022989"/>
    </source>
</evidence>
<evidence type="ECO:0000259" key="10">
    <source>
        <dbReference type="PROSITE" id="PS50850"/>
    </source>
</evidence>
<feature type="transmembrane region" description="Helical" evidence="8">
    <location>
        <begin position="263"/>
        <end position="282"/>
    </location>
</feature>
<comment type="similarity">
    <text evidence="8">Belongs to the major facilitator superfamily. YfcJ family.</text>
</comment>
<dbReference type="NCBIfam" id="NF009048">
    <property type="entry name" value="PRK12382.1"/>
    <property type="match status" value="1"/>
</dbReference>
<evidence type="ECO:0000313" key="12">
    <source>
        <dbReference type="Proteomes" id="UP001062776"/>
    </source>
</evidence>
<dbReference type="Gene3D" id="1.20.1250.20">
    <property type="entry name" value="MFS general substrate transporter like domains"/>
    <property type="match status" value="1"/>
</dbReference>
<dbReference type="InterPro" id="IPR037541">
    <property type="entry name" value="MFS_YfcJ"/>
</dbReference>
<dbReference type="Pfam" id="PF07690">
    <property type="entry name" value="MFS_1"/>
    <property type="match status" value="1"/>
</dbReference>